<proteinExistence type="inferred from homology"/>
<comment type="similarity">
    <text evidence="1">Belongs to the short-chain dehydrogenases/reductases (SDR) family.</text>
</comment>
<organism evidence="2">
    <name type="scientific">marine metagenome</name>
    <dbReference type="NCBI Taxonomy" id="408172"/>
    <lineage>
        <taxon>unclassified sequences</taxon>
        <taxon>metagenomes</taxon>
        <taxon>ecological metagenomes</taxon>
    </lineage>
</organism>
<accession>A0A382R6C5</accession>
<dbReference type="InterPro" id="IPR036291">
    <property type="entry name" value="NAD(P)-bd_dom_sf"/>
</dbReference>
<dbReference type="InterPro" id="IPR002347">
    <property type="entry name" value="SDR_fam"/>
</dbReference>
<dbReference type="PRINTS" id="PR00081">
    <property type="entry name" value="GDHRDH"/>
</dbReference>
<dbReference type="SUPFAM" id="SSF51735">
    <property type="entry name" value="NAD(P)-binding Rossmann-fold domains"/>
    <property type="match status" value="1"/>
</dbReference>
<dbReference type="InterPro" id="IPR050259">
    <property type="entry name" value="SDR"/>
</dbReference>
<dbReference type="Gene3D" id="3.40.50.720">
    <property type="entry name" value="NAD(P)-binding Rossmann-like Domain"/>
    <property type="match status" value="1"/>
</dbReference>
<dbReference type="PROSITE" id="PS00061">
    <property type="entry name" value="ADH_SHORT"/>
    <property type="match status" value="1"/>
</dbReference>
<sequence length="185" mass="19034">MYAADSSPFQLDGRRALITGGGRGIGRACALALAQAGAEVVVTSRTAAQLEKVVDAVETLGGSALAIPIDLATDDGAVSLNETLTSHWPGGADILVNNAAISPHVEAVENLQDDVWSEIFRVNLEGTVRVTRAVGAAMLANKSGAVVNITSIGSVRALPRIAAYNASKGAIAALTKTMAIEWAQR</sequence>
<protein>
    <submittedName>
        <fullName evidence="2">Uncharacterized protein</fullName>
    </submittedName>
</protein>
<reference evidence="2" key="1">
    <citation type="submission" date="2018-05" db="EMBL/GenBank/DDBJ databases">
        <authorList>
            <person name="Lanie J.A."/>
            <person name="Ng W.-L."/>
            <person name="Kazmierczak K.M."/>
            <person name="Andrzejewski T.M."/>
            <person name="Davidsen T.M."/>
            <person name="Wayne K.J."/>
            <person name="Tettelin H."/>
            <person name="Glass J.I."/>
            <person name="Rusch D."/>
            <person name="Podicherti R."/>
            <person name="Tsui H.-C.T."/>
            <person name="Winkler M.E."/>
        </authorList>
    </citation>
    <scope>NUCLEOTIDE SEQUENCE</scope>
</reference>
<evidence type="ECO:0000256" key="1">
    <source>
        <dbReference type="ARBA" id="ARBA00006484"/>
    </source>
</evidence>
<dbReference type="InterPro" id="IPR020904">
    <property type="entry name" value="Sc_DH/Rdtase_CS"/>
</dbReference>
<name>A0A382R6C5_9ZZZZ</name>
<dbReference type="PANTHER" id="PTHR42879">
    <property type="entry name" value="3-OXOACYL-(ACYL-CARRIER-PROTEIN) REDUCTASE"/>
    <property type="match status" value="1"/>
</dbReference>
<dbReference type="AlphaFoldDB" id="A0A382R6C5"/>
<evidence type="ECO:0000313" key="2">
    <source>
        <dbReference type="EMBL" id="SVC93283.1"/>
    </source>
</evidence>
<gene>
    <name evidence="2" type="ORF">METZ01_LOCUS346137</name>
</gene>
<dbReference type="Pfam" id="PF00106">
    <property type="entry name" value="adh_short"/>
    <property type="match status" value="1"/>
</dbReference>
<dbReference type="GO" id="GO:0032787">
    <property type="term" value="P:monocarboxylic acid metabolic process"/>
    <property type="evidence" value="ECO:0007669"/>
    <property type="project" value="UniProtKB-ARBA"/>
</dbReference>
<dbReference type="PRINTS" id="PR00080">
    <property type="entry name" value="SDRFAMILY"/>
</dbReference>
<dbReference type="EMBL" id="UINC01119454">
    <property type="protein sequence ID" value="SVC93283.1"/>
    <property type="molecule type" value="Genomic_DNA"/>
</dbReference>
<dbReference type="CDD" id="cd05233">
    <property type="entry name" value="SDR_c"/>
    <property type="match status" value="1"/>
</dbReference>
<feature type="non-terminal residue" evidence="2">
    <location>
        <position position="185"/>
    </location>
</feature>